<dbReference type="EMBL" id="JABCQH010000004">
    <property type="protein sequence ID" value="MBF0888057.1"/>
    <property type="molecule type" value="Genomic_DNA"/>
</dbReference>
<gene>
    <name evidence="1" type="ORF">HKD19_05780</name>
</gene>
<organism evidence="1 2">
    <name type="scientific">Gluconobacter cadivus</name>
    <dbReference type="NCBI Taxonomy" id="2728101"/>
    <lineage>
        <taxon>Bacteria</taxon>
        <taxon>Pseudomonadati</taxon>
        <taxon>Pseudomonadota</taxon>
        <taxon>Alphaproteobacteria</taxon>
        <taxon>Acetobacterales</taxon>
        <taxon>Acetobacteraceae</taxon>
        <taxon>Gluconobacter</taxon>
    </lineage>
</organism>
<reference evidence="1 2" key="2">
    <citation type="submission" date="2020-11" db="EMBL/GenBank/DDBJ databases">
        <title>Description of novel Gluconobacter species.</title>
        <authorList>
            <person name="Cleenwerck I."/>
            <person name="Cnockaert M."/>
            <person name="Borremans W."/>
            <person name="Wieme A.D."/>
            <person name="De Vuyst L."/>
            <person name="Vandamme P."/>
        </authorList>
    </citation>
    <scope>NUCLEOTIDE SEQUENCE [LARGE SCALE GENOMIC DNA]</scope>
    <source>
        <strain evidence="1 2">LMG 1745</strain>
    </source>
</reference>
<sequence>MLSLKNDGPEVPTIPICHSGITPSQLPHPINNLNAINAIEPGGWAGVFNSLQAAVGSKGRLKIDVNTLVEEIAKIEYSYTIEKNLIRALEIIGLINSSQNKNQLASSIQKQLKEAGANPQYIEFGQHMVHSYLEPELSELTRSSLKDVLILKKRGGGMSIGQIGAINGPNFDVTIRSSELFLTLGIQNITHKIK</sequence>
<evidence type="ECO:0000313" key="2">
    <source>
        <dbReference type="Proteomes" id="UP000662701"/>
    </source>
</evidence>
<name>A0ABR9YU49_9PROT</name>
<proteinExistence type="predicted"/>
<dbReference type="RefSeq" id="WP_194261974.1">
    <property type="nucleotide sequence ID" value="NZ_JABCQH010000004.1"/>
</dbReference>
<keyword evidence="2" id="KW-1185">Reference proteome</keyword>
<comment type="caution">
    <text evidence="1">The sequence shown here is derived from an EMBL/GenBank/DDBJ whole genome shotgun (WGS) entry which is preliminary data.</text>
</comment>
<dbReference type="Proteomes" id="UP000662701">
    <property type="component" value="Unassembled WGS sequence"/>
</dbReference>
<reference evidence="2" key="1">
    <citation type="submission" date="2020-04" db="EMBL/GenBank/DDBJ databases">
        <title>Description of novel Gluconacetobacter.</title>
        <authorList>
            <person name="Sombolestani A."/>
        </authorList>
    </citation>
    <scope>NUCLEOTIDE SEQUENCE [LARGE SCALE GENOMIC DNA]</scope>
    <source>
        <strain evidence="2">LMG 1745</strain>
    </source>
</reference>
<accession>A0ABR9YU49</accession>
<evidence type="ECO:0000313" key="1">
    <source>
        <dbReference type="EMBL" id="MBF0888057.1"/>
    </source>
</evidence>
<protein>
    <submittedName>
        <fullName evidence="1">Uncharacterized protein</fullName>
    </submittedName>
</protein>